<reference evidence="2" key="1">
    <citation type="submission" date="2022-12" db="EMBL/GenBank/DDBJ databases">
        <authorList>
            <person name="Bing R.G."/>
            <person name="Willard D.J."/>
            <person name="Manesh M.J.H."/>
            <person name="Laemthong T."/>
            <person name="Crosby J.R."/>
            <person name="Kelly R.M."/>
        </authorList>
    </citation>
    <scope>NUCLEOTIDE SEQUENCE</scope>
    <source>
        <strain evidence="2">DSM 8990</strain>
    </source>
</reference>
<accession>A0ABY7BL79</accession>
<sequence length="96" mass="11390">MRTFQVPFEREFEDRIFFGVLTLRQFLIIGCFVAFPVVLALFSRSLILFITLVPITSLLGLALAFIKIRGDTLTKYFRRIIAFYTRQRTFLYRRAK</sequence>
<organism evidence="2 3">
    <name type="scientific">Caldicellulosiruptor morganii</name>
    <dbReference type="NCBI Taxonomy" id="1387555"/>
    <lineage>
        <taxon>Bacteria</taxon>
        <taxon>Bacillati</taxon>
        <taxon>Bacillota</taxon>
        <taxon>Bacillota incertae sedis</taxon>
        <taxon>Caldicellulosiruptorales</taxon>
        <taxon>Caldicellulosiruptoraceae</taxon>
        <taxon>Caldicellulosiruptor</taxon>
    </lineage>
</organism>
<protein>
    <submittedName>
        <fullName evidence="2">PrgI family protein</fullName>
    </submittedName>
</protein>
<dbReference type="EMBL" id="CP113865">
    <property type="protein sequence ID" value="WAM33344.1"/>
    <property type="molecule type" value="Genomic_DNA"/>
</dbReference>
<evidence type="ECO:0000313" key="3">
    <source>
        <dbReference type="Proteomes" id="UP001164909"/>
    </source>
</evidence>
<keyword evidence="1" id="KW-0812">Transmembrane</keyword>
<dbReference type="Pfam" id="PF12666">
    <property type="entry name" value="PrgI"/>
    <property type="match status" value="1"/>
</dbReference>
<evidence type="ECO:0000313" key="2">
    <source>
        <dbReference type="EMBL" id="WAM33344.1"/>
    </source>
</evidence>
<feature type="transmembrane region" description="Helical" evidence="1">
    <location>
        <begin position="21"/>
        <end position="41"/>
    </location>
</feature>
<dbReference type="InterPro" id="IPR024414">
    <property type="entry name" value="Uncharacterised_PrgI"/>
</dbReference>
<name>A0ABY7BL79_9FIRM</name>
<keyword evidence="1" id="KW-1133">Transmembrane helix</keyword>
<keyword evidence="1" id="KW-0472">Membrane</keyword>
<gene>
    <name evidence="2" type="ORF">OTK00_001839</name>
</gene>
<keyword evidence="3" id="KW-1185">Reference proteome</keyword>
<feature type="transmembrane region" description="Helical" evidence="1">
    <location>
        <begin position="47"/>
        <end position="66"/>
    </location>
</feature>
<evidence type="ECO:0000256" key="1">
    <source>
        <dbReference type="SAM" id="Phobius"/>
    </source>
</evidence>
<dbReference type="RefSeq" id="WP_045169977.1">
    <property type="nucleotide sequence ID" value="NZ_CP113865.1"/>
</dbReference>
<proteinExistence type="predicted"/>
<dbReference type="Proteomes" id="UP001164909">
    <property type="component" value="Chromosome"/>
</dbReference>